<evidence type="ECO:0000256" key="1">
    <source>
        <dbReference type="SAM" id="MobiDB-lite"/>
    </source>
</evidence>
<feature type="transmembrane region" description="Helical" evidence="2">
    <location>
        <begin position="222"/>
        <end position="244"/>
    </location>
</feature>
<evidence type="ECO:0000256" key="2">
    <source>
        <dbReference type="SAM" id="Phobius"/>
    </source>
</evidence>
<dbReference type="AlphaFoldDB" id="A0AAE0TWM1"/>
<comment type="caution">
    <text evidence="3">The sequence shown here is derived from an EMBL/GenBank/DDBJ whole genome shotgun (WGS) entry which is preliminary data.</text>
</comment>
<feature type="region of interest" description="Disordered" evidence="1">
    <location>
        <begin position="176"/>
        <end position="213"/>
    </location>
</feature>
<reference evidence="3" key="2">
    <citation type="submission" date="2023-06" db="EMBL/GenBank/DDBJ databases">
        <authorList>
            <consortium name="Lawrence Berkeley National Laboratory"/>
            <person name="Haridas S."/>
            <person name="Hensen N."/>
            <person name="Bonometti L."/>
            <person name="Westerberg I."/>
            <person name="Brannstrom I.O."/>
            <person name="Guillou S."/>
            <person name="Cros-Aarteil S."/>
            <person name="Calhoun S."/>
            <person name="Kuo A."/>
            <person name="Mondo S."/>
            <person name="Pangilinan J."/>
            <person name="Riley R."/>
            <person name="Labutti K."/>
            <person name="Andreopoulos B."/>
            <person name="Lipzen A."/>
            <person name="Chen C."/>
            <person name="Yanf M."/>
            <person name="Daum C."/>
            <person name="Ng V."/>
            <person name="Clum A."/>
            <person name="Steindorff A."/>
            <person name="Ohm R."/>
            <person name="Martin F."/>
            <person name="Silar P."/>
            <person name="Natvig D."/>
            <person name="Lalanne C."/>
            <person name="Gautier V."/>
            <person name="Ament-Velasquez S.L."/>
            <person name="Kruys A."/>
            <person name="Hutchinson M.I."/>
            <person name="Powell A.J."/>
            <person name="Barry K."/>
            <person name="Miller A.N."/>
            <person name="Grigoriev I.V."/>
            <person name="Debuchy R."/>
            <person name="Gladieux P."/>
            <person name="Thoren M.H."/>
            <person name="Johannesson H."/>
        </authorList>
    </citation>
    <scope>NUCLEOTIDE SEQUENCE</scope>
    <source>
        <strain evidence="3">CBS 958.72</strain>
    </source>
</reference>
<organism evidence="3 4">
    <name type="scientific">Lasiosphaeria ovina</name>
    <dbReference type="NCBI Taxonomy" id="92902"/>
    <lineage>
        <taxon>Eukaryota</taxon>
        <taxon>Fungi</taxon>
        <taxon>Dikarya</taxon>
        <taxon>Ascomycota</taxon>
        <taxon>Pezizomycotina</taxon>
        <taxon>Sordariomycetes</taxon>
        <taxon>Sordariomycetidae</taxon>
        <taxon>Sordariales</taxon>
        <taxon>Lasiosphaeriaceae</taxon>
        <taxon>Lasiosphaeria</taxon>
    </lineage>
</organism>
<proteinExistence type="predicted"/>
<evidence type="ECO:0000313" key="4">
    <source>
        <dbReference type="Proteomes" id="UP001287356"/>
    </source>
</evidence>
<accession>A0AAE0TWM1</accession>
<keyword evidence="4" id="KW-1185">Reference proteome</keyword>
<keyword evidence="2" id="KW-1133">Transmembrane helix</keyword>
<dbReference type="Proteomes" id="UP001287356">
    <property type="component" value="Unassembled WGS sequence"/>
</dbReference>
<feature type="region of interest" description="Disordered" evidence="1">
    <location>
        <begin position="276"/>
        <end position="313"/>
    </location>
</feature>
<evidence type="ECO:0000313" key="3">
    <source>
        <dbReference type="EMBL" id="KAK3382237.1"/>
    </source>
</evidence>
<reference evidence="3" key="1">
    <citation type="journal article" date="2023" name="Mol. Phylogenet. Evol.">
        <title>Genome-scale phylogeny and comparative genomics of the fungal order Sordariales.</title>
        <authorList>
            <person name="Hensen N."/>
            <person name="Bonometti L."/>
            <person name="Westerberg I."/>
            <person name="Brannstrom I.O."/>
            <person name="Guillou S."/>
            <person name="Cros-Aarteil S."/>
            <person name="Calhoun S."/>
            <person name="Haridas S."/>
            <person name="Kuo A."/>
            <person name="Mondo S."/>
            <person name="Pangilinan J."/>
            <person name="Riley R."/>
            <person name="LaButti K."/>
            <person name="Andreopoulos B."/>
            <person name="Lipzen A."/>
            <person name="Chen C."/>
            <person name="Yan M."/>
            <person name="Daum C."/>
            <person name="Ng V."/>
            <person name="Clum A."/>
            <person name="Steindorff A."/>
            <person name="Ohm R.A."/>
            <person name="Martin F."/>
            <person name="Silar P."/>
            <person name="Natvig D.O."/>
            <person name="Lalanne C."/>
            <person name="Gautier V."/>
            <person name="Ament-Velasquez S.L."/>
            <person name="Kruys A."/>
            <person name="Hutchinson M.I."/>
            <person name="Powell A.J."/>
            <person name="Barry K."/>
            <person name="Miller A.N."/>
            <person name="Grigoriev I.V."/>
            <person name="Debuchy R."/>
            <person name="Gladieux P."/>
            <person name="Hiltunen Thoren M."/>
            <person name="Johannesson H."/>
        </authorList>
    </citation>
    <scope>NUCLEOTIDE SEQUENCE</scope>
    <source>
        <strain evidence="3">CBS 958.72</strain>
    </source>
</reference>
<name>A0AAE0TWM1_9PEZI</name>
<dbReference type="EMBL" id="JAULSN010000001">
    <property type="protein sequence ID" value="KAK3382237.1"/>
    <property type="molecule type" value="Genomic_DNA"/>
</dbReference>
<gene>
    <name evidence="3" type="ORF">B0T24DRAFT_672232</name>
</gene>
<sequence length="313" mass="32079">MTTTAPVPALTTTFAPPESCLVSYSQYTYSGSTLACYADDNSQIPCVFMHLGPATGSPVSACLPSSYTPTASFYYSPGICPSGYQLACSSTSGAETRGTCCPSSYGCMTPSTWWPWYSTDLCTIYMAPTVSFVYAASTVGVGWQINTGSAAAANAFGIPIRFEAADFASSTSSAATSTSTSASSPSPSSALPSRQTSGSSAPEATAPPAVAPSSELSAGAKAGIAIGAALAAIIVIASAIFAWLRRRRAAAAAGHATAPEKVETRYYQGAQLGHAWRPSEMDTPSTRTELGGDGPPVAELRGDGWGRDVAEMQ</sequence>
<keyword evidence="2" id="KW-0472">Membrane</keyword>
<protein>
    <submittedName>
        <fullName evidence="3">Uncharacterized protein</fullName>
    </submittedName>
</protein>
<feature type="compositionally biased region" description="Basic and acidic residues" evidence="1">
    <location>
        <begin position="300"/>
        <end position="313"/>
    </location>
</feature>
<keyword evidence="2" id="KW-0812">Transmembrane</keyword>